<sequence length="231" mass="24033">MKFAARVIAAIFASSFASVDAADANGYTGSEYTFVGIGFCVTSPGLSAEHFAYGLVRTYFPPPFTLDECAAHCQGYPNIEGQVGFQNWISGNGRFECQCLYTDGTSHLSDTDENDLDHKTPTSSGPIGGTDPDHAAAAPPGGNVCYRRNAFGTPSKSPSMAPVTKSPSMTPTGSPTNGALHRKGHQRGFVATTGGAVPVTTGGAAILEDFLYYPDWTKSNGGCKTGGGQPT</sequence>
<evidence type="ECO:0000313" key="4">
    <source>
        <dbReference type="Proteomes" id="UP000266841"/>
    </source>
</evidence>
<feature type="compositionally biased region" description="Polar residues" evidence="1">
    <location>
        <begin position="165"/>
        <end position="177"/>
    </location>
</feature>
<name>K0THY8_THAOC</name>
<keyword evidence="4" id="KW-1185">Reference proteome</keyword>
<accession>K0THY8</accession>
<evidence type="ECO:0000256" key="1">
    <source>
        <dbReference type="SAM" id="MobiDB-lite"/>
    </source>
</evidence>
<dbReference type="AlphaFoldDB" id="K0THY8"/>
<comment type="caution">
    <text evidence="3">The sequence shown here is derived from an EMBL/GenBank/DDBJ whole genome shotgun (WGS) entry which is preliminary data.</text>
</comment>
<organism evidence="3 4">
    <name type="scientific">Thalassiosira oceanica</name>
    <name type="common">Marine diatom</name>
    <dbReference type="NCBI Taxonomy" id="159749"/>
    <lineage>
        <taxon>Eukaryota</taxon>
        <taxon>Sar</taxon>
        <taxon>Stramenopiles</taxon>
        <taxon>Ochrophyta</taxon>
        <taxon>Bacillariophyta</taxon>
        <taxon>Coscinodiscophyceae</taxon>
        <taxon>Thalassiosirophycidae</taxon>
        <taxon>Thalassiosirales</taxon>
        <taxon>Thalassiosiraceae</taxon>
        <taxon>Thalassiosira</taxon>
    </lineage>
</organism>
<evidence type="ECO:0008006" key="5">
    <source>
        <dbReference type="Google" id="ProtNLM"/>
    </source>
</evidence>
<feature type="region of interest" description="Disordered" evidence="1">
    <location>
        <begin position="109"/>
        <end position="139"/>
    </location>
</feature>
<evidence type="ECO:0000313" key="3">
    <source>
        <dbReference type="EMBL" id="EJK73361.1"/>
    </source>
</evidence>
<gene>
    <name evidence="3" type="ORF">THAOC_05020</name>
</gene>
<dbReference type="EMBL" id="AGNL01004565">
    <property type="protein sequence ID" value="EJK73361.1"/>
    <property type="molecule type" value="Genomic_DNA"/>
</dbReference>
<protein>
    <recommendedName>
        <fullName evidence="5">WSC domain-containing protein</fullName>
    </recommendedName>
</protein>
<feature type="region of interest" description="Disordered" evidence="1">
    <location>
        <begin position="153"/>
        <end position="182"/>
    </location>
</feature>
<dbReference type="Proteomes" id="UP000266841">
    <property type="component" value="Unassembled WGS sequence"/>
</dbReference>
<proteinExistence type="predicted"/>
<reference evidence="3 4" key="1">
    <citation type="journal article" date="2012" name="Genome Biol.">
        <title>Genome and low-iron response of an oceanic diatom adapted to chronic iron limitation.</title>
        <authorList>
            <person name="Lommer M."/>
            <person name="Specht M."/>
            <person name="Roy A.S."/>
            <person name="Kraemer L."/>
            <person name="Andreson R."/>
            <person name="Gutowska M.A."/>
            <person name="Wolf J."/>
            <person name="Bergner S.V."/>
            <person name="Schilhabel M.B."/>
            <person name="Klostermeier U.C."/>
            <person name="Beiko R.G."/>
            <person name="Rosenstiel P."/>
            <person name="Hippler M."/>
            <person name="Laroche J."/>
        </authorList>
    </citation>
    <scope>NUCLEOTIDE SEQUENCE [LARGE SCALE GENOMIC DNA]</scope>
    <source>
        <strain evidence="3 4">CCMP1005</strain>
    </source>
</reference>
<feature type="chain" id="PRO_5003837984" description="WSC domain-containing protein" evidence="2">
    <location>
        <begin position="22"/>
        <end position="231"/>
    </location>
</feature>
<evidence type="ECO:0000256" key="2">
    <source>
        <dbReference type="SAM" id="SignalP"/>
    </source>
</evidence>
<feature type="signal peptide" evidence="2">
    <location>
        <begin position="1"/>
        <end position="21"/>
    </location>
</feature>
<keyword evidence="2" id="KW-0732">Signal</keyword>
<feature type="non-terminal residue" evidence="3">
    <location>
        <position position="231"/>
    </location>
</feature>